<dbReference type="InterPro" id="IPR000555">
    <property type="entry name" value="JAMM/MPN+_dom"/>
</dbReference>
<dbReference type="CDD" id="cd08070">
    <property type="entry name" value="MPN_like"/>
    <property type="match status" value="1"/>
</dbReference>
<dbReference type="GO" id="GO:0000502">
    <property type="term" value="C:proteasome complex"/>
    <property type="evidence" value="ECO:0007669"/>
    <property type="project" value="UniProtKB-KW"/>
</dbReference>
<comment type="caution">
    <text evidence="7">The sequence shown here is derived from an EMBL/GenBank/DDBJ whole genome shotgun (WGS) entry which is preliminary data.</text>
</comment>
<evidence type="ECO:0000256" key="5">
    <source>
        <dbReference type="ARBA" id="ARBA00023049"/>
    </source>
</evidence>
<evidence type="ECO:0000256" key="4">
    <source>
        <dbReference type="ARBA" id="ARBA00022833"/>
    </source>
</evidence>
<dbReference type="InterPro" id="IPR028090">
    <property type="entry name" value="JAB_dom_prok"/>
</dbReference>
<dbReference type="GO" id="GO:0008235">
    <property type="term" value="F:metalloexopeptidase activity"/>
    <property type="evidence" value="ECO:0007669"/>
    <property type="project" value="TreeGrafter"/>
</dbReference>
<dbReference type="SUPFAM" id="SSF102712">
    <property type="entry name" value="JAB1/MPN domain"/>
    <property type="match status" value="1"/>
</dbReference>
<dbReference type="Proteomes" id="UP000248856">
    <property type="component" value="Unassembled WGS sequence"/>
</dbReference>
<organism evidence="7 8">
    <name type="scientific">Paracidovorax anthurii</name>
    <dbReference type="NCBI Taxonomy" id="78229"/>
    <lineage>
        <taxon>Bacteria</taxon>
        <taxon>Pseudomonadati</taxon>
        <taxon>Pseudomonadota</taxon>
        <taxon>Betaproteobacteria</taxon>
        <taxon>Burkholderiales</taxon>
        <taxon>Comamonadaceae</taxon>
        <taxon>Paracidovorax</taxon>
    </lineage>
</organism>
<keyword evidence="5" id="KW-0482">Metalloprotease</keyword>
<keyword evidence="7" id="KW-0647">Proteasome</keyword>
<feature type="domain" description="MPN" evidence="6">
    <location>
        <begin position="1"/>
        <end position="124"/>
    </location>
</feature>
<proteinExistence type="predicted"/>
<dbReference type="PROSITE" id="PS50249">
    <property type="entry name" value="MPN"/>
    <property type="match status" value="1"/>
</dbReference>
<keyword evidence="3" id="KW-0378">Hydrolase</keyword>
<dbReference type="InterPro" id="IPR051929">
    <property type="entry name" value="VirAsm_ModProt"/>
</dbReference>
<dbReference type="PANTHER" id="PTHR34858:SF1">
    <property type="entry name" value="CYSO-CYSTEINE PEPTIDASE"/>
    <property type="match status" value="1"/>
</dbReference>
<evidence type="ECO:0000256" key="3">
    <source>
        <dbReference type="ARBA" id="ARBA00022801"/>
    </source>
</evidence>
<sequence>MLRLPREIADAVLRHAMEAHPIEACGVIAGPSCGPASRCIPLRNAAGSTDAFRFDPREQLAVWRDLDARDEVPLALYHSHTSSQAFPSREDVAFAVDPSPHYLIVSTATPQYPELRSFRITSGRVTEETLVITTAP</sequence>
<evidence type="ECO:0000313" key="8">
    <source>
        <dbReference type="Proteomes" id="UP000248856"/>
    </source>
</evidence>
<protein>
    <submittedName>
        <fullName evidence="7">Proteasome lid subunit RPN8/RPN11</fullName>
    </submittedName>
</protein>
<keyword evidence="8" id="KW-1185">Reference proteome</keyword>
<keyword evidence="4" id="KW-0862">Zinc</keyword>
<dbReference type="AlphaFoldDB" id="A0A328YME0"/>
<dbReference type="GO" id="GO:0006508">
    <property type="term" value="P:proteolysis"/>
    <property type="evidence" value="ECO:0007669"/>
    <property type="project" value="UniProtKB-KW"/>
</dbReference>
<dbReference type="InterPro" id="IPR037518">
    <property type="entry name" value="MPN"/>
</dbReference>
<dbReference type="EMBL" id="QLTA01000062">
    <property type="protein sequence ID" value="RAR75298.1"/>
    <property type="molecule type" value="Genomic_DNA"/>
</dbReference>
<keyword evidence="2" id="KW-0479">Metal-binding</keyword>
<evidence type="ECO:0000256" key="1">
    <source>
        <dbReference type="ARBA" id="ARBA00022670"/>
    </source>
</evidence>
<evidence type="ECO:0000259" key="6">
    <source>
        <dbReference type="PROSITE" id="PS50249"/>
    </source>
</evidence>
<dbReference type="Pfam" id="PF14464">
    <property type="entry name" value="Prok-JAB"/>
    <property type="match status" value="1"/>
</dbReference>
<dbReference type="RefSeq" id="WP_111881681.1">
    <property type="nucleotide sequence ID" value="NZ_CBCSGC010000088.1"/>
</dbReference>
<evidence type="ECO:0000313" key="7">
    <source>
        <dbReference type="EMBL" id="RAR75298.1"/>
    </source>
</evidence>
<reference evidence="7 8" key="1">
    <citation type="submission" date="2018-06" db="EMBL/GenBank/DDBJ databases">
        <title>Genomic Encyclopedia of Archaeal and Bacterial Type Strains, Phase II (KMG-II): from individual species to whole genera.</title>
        <authorList>
            <person name="Goeker M."/>
        </authorList>
    </citation>
    <scope>NUCLEOTIDE SEQUENCE [LARGE SCALE GENOMIC DNA]</scope>
    <source>
        <strain evidence="7 8">CFPB 3232</strain>
    </source>
</reference>
<dbReference type="SMART" id="SM00232">
    <property type="entry name" value="JAB_MPN"/>
    <property type="match status" value="1"/>
</dbReference>
<dbReference type="OrthoDB" id="1494599at2"/>
<keyword evidence="1" id="KW-0645">Protease</keyword>
<dbReference type="Gene3D" id="3.40.140.10">
    <property type="entry name" value="Cytidine Deaminase, domain 2"/>
    <property type="match status" value="1"/>
</dbReference>
<dbReference type="GO" id="GO:0008270">
    <property type="term" value="F:zinc ion binding"/>
    <property type="evidence" value="ECO:0007669"/>
    <property type="project" value="TreeGrafter"/>
</dbReference>
<dbReference type="PANTHER" id="PTHR34858">
    <property type="entry name" value="CYSO-CYSTEINE PEPTIDASE"/>
    <property type="match status" value="1"/>
</dbReference>
<gene>
    <name evidence="7" type="ORF">AX018_106211</name>
</gene>
<evidence type="ECO:0000256" key="2">
    <source>
        <dbReference type="ARBA" id="ARBA00022723"/>
    </source>
</evidence>
<accession>A0A328YME0</accession>
<name>A0A328YME0_9BURK</name>